<dbReference type="GO" id="GO:0015627">
    <property type="term" value="C:type II protein secretion system complex"/>
    <property type="evidence" value="ECO:0007669"/>
    <property type="project" value="UniProtKB-UniRule"/>
</dbReference>
<keyword evidence="7" id="KW-1133">Transmembrane helix</keyword>
<dbReference type="PROSITE" id="PS00409">
    <property type="entry name" value="PROKAR_NTER_METHYL"/>
    <property type="match status" value="1"/>
</dbReference>
<comment type="subcellular location">
    <subcellularLocation>
        <location evidence="1 9">Cell inner membrane</location>
        <topology evidence="1 9">Single-pass membrane protein</topology>
    </subcellularLocation>
</comment>
<evidence type="ECO:0000259" key="11">
    <source>
        <dbReference type="Pfam" id="PF02501"/>
    </source>
</evidence>
<dbReference type="Proteomes" id="UP000287022">
    <property type="component" value="Unassembled WGS sequence"/>
</dbReference>
<comment type="similarity">
    <text evidence="2 9">Belongs to the GSP I family.</text>
</comment>
<dbReference type="Pfam" id="PF02501">
    <property type="entry name" value="T2SSI"/>
    <property type="match status" value="1"/>
</dbReference>
<comment type="subunit">
    <text evidence="9">Type II secretion is composed of four main components: the outer membrane complex, the inner membrane complex, the cytoplasmic secretion ATPase and the periplasm-spanning pseudopilus.</text>
</comment>
<evidence type="ECO:0000256" key="7">
    <source>
        <dbReference type="ARBA" id="ARBA00022989"/>
    </source>
</evidence>
<dbReference type="AlphaFoldDB" id="A0A432Z9G4"/>
<keyword evidence="13" id="KW-1185">Reference proteome</keyword>
<dbReference type="RefSeq" id="WP_026861580.1">
    <property type="nucleotide sequence ID" value="NZ_PIQE01000001.1"/>
</dbReference>
<evidence type="ECO:0000256" key="8">
    <source>
        <dbReference type="ARBA" id="ARBA00023136"/>
    </source>
</evidence>
<evidence type="ECO:0000256" key="1">
    <source>
        <dbReference type="ARBA" id="ARBA00004377"/>
    </source>
</evidence>
<dbReference type="NCBIfam" id="TIGR02532">
    <property type="entry name" value="IV_pilin_GFxxxE"/>
    <property type="match status" value="1"/>
</dbReference>
<dbReference type="GO" id="GO:0015628">
    <property type="term" value="P:protein secretion by the type II secretion system"/>
    <property type="evidence" value="ECO:0007669"/>
    <property type="project" value="UniProtKB-UniRule"/>
</dbReference>
<evidence type="ECO:0000313" key="13">
    <source>
        <dbReference type="Proteomes" id="UP000287022"/>
    </source>
</evidence>
<dbReference type="Gene3D" id="3.30.1300.30">
    <property type="entry name" value="GSPII I/J protein-like"/>
    <property type="match status" value="1"/>
</dbReference>
<evidence type="ECO:0000256" key="10">
    <source>
        <dbReference type="SAM" id="SignalP"/>
    </source>
</evidence>
<keyword evidence="5 9" id="KW-0997">Cell inner membrane</keyword>
<keyword evidence="3" id="KW-1003">Cell membrane</keyword>
<dbReference type="InterPro" id="IPR003413">
    <property type="entry name" value="T2SS_GspI_C"/>
</dbReference>
<evidence type="ECO:0000256" key="4">
    <source>
        <dbReference type="ARBA" id="ARBA00022481"/>
    </source>
</evidence>
<accession>A0A432Z9G4</accession>
<sequence length="121" mass="13345">MNLSRGFTLVEVMAALAIFAMAALAAVAAATNHLNDLAYMEERTLARYAAANALARVSLAEDPRELASGTETVGGREWYWQTAFTETVTTDVYYVEVTVRPDENSPDSSYVLGRYLEVRDE</sequence>
<evidence type="ECO:0000256" key="3">
    <source>
        <dbReference type="ARBA" id="ARBA00022475"/>
    </source>
</evidence>
<keyword evidence="8" id="KW-0472">Membrane</keyword>
<dbReference type="EMBL" id="PIQE01000001">
    <property type="protein sequence ID" value="RUO74577.1"/>
    <property type="molecule type" value="Genomic_DNA"/>
</dbReference>
<evidence type="ECO:0000256" key="6">
    <source>
        <dbReference type="ARBA" id="ARBA00022692"/>
    </source>
</evidence>
<dbReference type="InterPro" id="IPR012902">
    <property type="entry name" value="N_methyl_site"/>
</dbReference>
<dbReference type="NCBIfam" id="TIGR01707">
    <property type="entry name" value="gspI"/>
    <property type="match status" value="1"/>
</dbReference>
<dbReference type="Pfam" id="PF07963">
    <property type="entry name" value="N_methyl"/>
    <property type="match status" value="1"/>
</dbReference>
<organism evidence="12 13">
    <name type="scientific">Pseudidiomarina sediminum</name>
    <dbReference type="NCBI Taxonomy" id="431675"/>
    <lineage>
        <taxon>Bacteria</taxon>
        <taxon>Pseudomonadati</taxon>
        <taxon>Pseudomonadota</taxon>
        <taxon>Gammaproteobacteria</taxon>
        <taxon>Alteromonadales</taxon>
        <taxon>Idiomarinaceae</taxon>
        <taxon>Pseudidiomarina</taxon>
    </lineage>
</organism>
<evidence type="ECO:0000313" key="12">
    <source>
        <dbReference type="EMBL" id="RUO74577.1"/>
    </source>
</evidence>
<feature type="signal peptide" evidence="10">
    <location>
        <begin position="1"/>
        <end position="25"/>
    </location>
</feature>
<dbReference type="PANTHER" id="PTHR38779">
    <property type="entry name" value="TYPE II SECRETION SYSTEM PROTEIN I-RELATED"/>
    <property type="match status" value="1"/>
</dbReference>
<protein>
    <recommendedName>
        <fullName evidence="9">Type II secretion system protein I</fullName>
        <shortName evidence="9">T2SS minor pseudopilin I</shortName>
    </recommendedName>
</protein>
<dbReference type="GO" id="GO:0005886">
    <property type="term" value="C:plasma membrane"/>
    <property type="evidence" value="ECO:0007669"/>
    <property type="project" value="UniProtKB-SubCell"/>
</dbReference>
<comment type="caution">
    <text evidence="12">The sequence shown here is derived from an EMBL/GenBank/DDBJ whole genome shotgun (WGS) entry which is preliminary data.</text>
</comment>
<name>A0A432Z9G4_9GAMM</name>
<reference evidence="13" key="1">
    <citation type="journal article" date="2018" name="Front. Microbiol.">
        <title>Genome-Based Analysis Reveals the Taxonomy and Diversity of the Family Idiomarinaceae.</title>
        <authorList>
            <person name="Liu Y."/>
            <person name="Lai Q."/>
            <person name="Shao Z."/>
        </authorList>
    </citation>
    <scope>NUCLEOTIDE SEQUENCE [LARGE SCALE GENOMIC DNA]</scope>
    <source>
        <strain evidence="13">c121</strain>
    </source>
</reference>
<comment type="PTM">
    <text evidence="9">Cleaved by prepilin peptidase.</text>
</comment>
<keyword evidence="10" id="KW-0732">Signal</keyword>
<proteinExistence type="inferred from homology"/>
<dbReference type="STRING" id="1122124.GCA_000423165_00529"/>
<gene>
    <name evidence="12" type="primary">gspI</name>
    <name evidence="12" type="ORF">CWI80_04340</name>
</gene>
<evidence type="ECO:0000256" key="5">
    <source>
        <dbReference type="ARBA" id="ARBA00022519"/>
    </source>
</evidence>
<keyword evidence="6" id="KW-0812">Transmembrane</keyword>
<evidence type="ECO:0000256" key="9">
    <source>
        <dbReference type="RuleBase" id="RU368030"/>
    </source>
</evidence>
<dbReference type="SUPFAM" id="SSF54523">
    <property type="entry name" value="Pili subunits"/>
    <property type="match status" value="1"/>
</dbReference>
<comment type="function">
    <text evidence="9">Component of the type II secretion system required for the energy-dependent secretion of extracellular factors such as proteases and toxins from the periplasm.</text>
</comment>
<dbReference type="InterPro" id="IPR045584">
    <property type="entry name" value="Pilin-like"/>
</dbReference>
<evidence type="ECO:0000256" key="2">
    <source>
        <dbReference type="ARBA" id="ARBA00008358"/>
    </source>
</evidence>
<dbReference type="PANTHER" id="PTHR38779:SF2">
    <property type="entry name" value="TYPE II SECRETION SYSTEM PROTEIN I-RELATED"/>
    <property type="match status" value="1"/>
</dbReference>
<keyword evidence="4 9" id="KW-0488">Methylation</keyword>
<feature type="chain" id="PRO_5019090589" description="Type II secretion system protein I" evidence="10">
    <location>
        <begin position="26"/>
        <end position="121"/>
    </location>
</feature>
<feature type="domain" description="Type II secretion system protein GspI C-terminal" evidence="11">
    <location>
        <begin position="40"/>
        <end position="116"/>
    </location>
</feature>
<dbReference type="InterPro" id="IPR010052">
    <property type="entry name" value="T2SS_protein-GspI"/>
</dbReference>